<feature type="domain" description="Competence protein CoiA-like N-terminal" evidence="1">
    <location>
        <begin position="7"/>
        <end position="31"/>
    </location>
</feature>
<name>A0A0F9HWT2_9ZZZZ</name>
<protein>
    <recommendedName>
        <fullName evidence="1">Competence protein CoiA-like N-terminal domain-containing protein</fullName>
    </recommendedName>
</protein>
<accession>A0A0F9HWT2</accession>
<proteinExistence type="predicted"/>
<evidence type="ECO:0000313" key="2">
    <source>
        <dbReference type="EMBL" id="KKM07582.1"/>
    </source>
</evidence>
<dbReference type="InterPro" id="IPR057253">
    <property type="entry name" value="CoiA-like_N"/>
</dbReference>
<reference evidence="2" key="1">
    <citation type="journal article" date="2015" name="Nature">
        <title>Complex archaea that bridge the gap between prokaryotes and eukaryotes.</title>
        <authorList>
            <person name="Spang A."/>
            <person name="Saw J.H."/>
            <person name="Jorgensen S.L."/>
            <person name="Zaremba-Niedzwiedzka K."/>
            <person name="Martijn J."/>
            <person name="Lind A.E."/>
            <person name="van Eijk R."/>
            <person name="Schleper C."/>
            <person name="Guy L."/>
            <person name="Ettema T.J."/>
        </authorList>
    </citation>
    <scope>NUCLEOTIDE SEQUENCE</scope>
</reference>
<organism evidence="2">
    <name type="scientific">marine sediment metagenome</name>
    <dbReference type="NCBI Taxonomy" id="412755"/>
    <lineage>
        <taxon>unclassified sequences</taxon>
        <taxon>metagenomes</taxon>
        <taxon>ecological metagenomes</taxon>
    </lineage>
</organism>
<dbReference type="EMBL" id="LAZR01015737">
    <property type="protein sequence ID" value="KKM07582.1"/>
    <property type="molecule type" value="Genomic_DNA"/>
</dbReference>
<sequence>NLDCDNRELILKKGHIRIPHFAHKSQKDCSSEPESETIIFFSILQGIFSFVSH</sequence>
<evidence type="ECO:0000259" key="1">
    <source>
        <dbReference type="Pfam" id="PF25164"/>
    </source>
</evidence>
<dbReference type="AlphaFoldDB" id="A0A0F9HWT2"/>
<dbReference type="Pfam" id="PF25164">
    <property type="entry name" value="CoiA_N"/>
    <property type="match status" value="1"/>
</dbReference>
<comment type="caution">
    <text evidence="2">The sequence shown here is derived from an EMBL/GenBank/DDBJ whole genome shotgun (WGS) entry which is preliminary data.</text>
</comment>
<gene>
    <name evidence="2" type="ORF">LCGC14_1732460</name>
</gene>
<feature type="non-terminal residue" evidence="2">
    <location>
        <position position="1"/>
    </location>
</feature>